<evidence type="ECO:0000313" key="2">
    <source>
        <dbReference type="EMBL" id="KAA4626627.1"/>
    </source>
</evidence>
<evidence type="ECO:0000313" key="3">
    <source>
        <dbReference type="EMBL" id="RHH47316.1"/>
    </source>
</evidence>
<dbReference type="AlphaFoldDB" id="A0A139KX21"/>
<dbReference type="STRING" id="28116.Bovatus_00423"/>
<dbReference type="Proteomes" id="UP000424805">
    <property type="component" value="Unassembled WGS sequence"/>
</dbReference>
<dbReference type="EMBL" id="VWLB01000015">
    <property type="protein sequence ID" value="KAA3928891.1"/>
    <property type="molecule type" value="Genomic_DNA"/>
</dbReference>
<organism evidence="3 4">
    <name type="scientific">Bacteroides ovatus</name>
    <dbReference type="NCBI Taxonomy" id="28116"/>
    <lineage>
        <taxon>Bacteria</taxon>
        <taxon>Pseudomonadati</taxon>
        <taxon>Bacteroidota</taxon>
        <taxon>Bacteroidia</taxon>
        <taxon>Bacteroidales</taxon>
        <taxon>Bacteroidaceae</taxon>
        <taxon>Bacteroides</taxon>
    </lineage>
</organism>
<evidence type="ECO:0000313" key="1">
    <source>
        <dbReference type="EMBL" id="KAA3928891.1"/>
    </source>
</evidence>
<sequence>MADFDELHRVIHSIASGFEEECIRCMEEHKNVLVDCIQEQLYSGLDGTEHLLNPDYDTDTYFNEPGPWQNRAEQYKRWKERITPPLRSEMLYLPPRPVEVPNLFITGTFYDSITADRIDSGLRFSTKGFTDGSSIEKKYGEQILGIGDTAKEYFNIMYLRPWMERFFSECGYR</sequence>
<reference evidence="3 4" key="1">
    <citation type="submission" date="2018-08" db="EMBL/GenBank/DDBJ databases">
        <title>A genome reference for cultivated species of the human gut microbiota.</title>
        <authorList>
            <person name="Zou Y."/>
            <person name="Xue W."/>
            <person name="Luo G."/>
        </authorList>
    </citation>
    <scope>NUCLEOTIDE SEQUENCE [LARGE SCALE GENOMIC DNA]</scope>
    <source>
        <strain evidence="3 4">AM17-48</strain>
    </source>
</reference>
<name>A0A139KX21_BACOV</name>
<dbReference type="RefSeq" id="WP_004300282.1">
    <property type="nucleotide sequence ID" value="NZ_BAABYV010000001.1"/>
</dbReference>
<accession>A0A139KX21</accession>
<dbReference type="GeneID" id="82174313"/>
<evidence type="ECO:0000313" key="5">
    <source>
        <dbReference type="Proteomes" id="UP000365824"/>
    </source>
</evidence>
<dbReference type="KEGG" id="boa:Bovatus_00423"/>
<evidence type="ECO:0000313" key="6">
    <source>
        <dbReference type="Proteomes" id="UP000424805"/>
    </source>
</evidence>
<dbReference type="Proteomes" id="UP000283329">
    <property type="component" value="Unassembled WGS sequence"/>
</dbReference>
<proteinExistence type="predicted"/>
<reference evidence="5 6" key="2">
    <citation type="journal article" date="2019" name="Nat. Med.">
        <title>A library of human gut bacterial isolates paired with longitudinal multiomics data enables mechanistic microbiome research.</title>
        <authorList>
            <person name="Poyet M."/>
            <person name="Groussin M."/>
            <person name="Gibbons S.M."/>
            <person name="Avila-Pacheco J."/>
            <person name="Jiang X."/>
            <person name="Kearney S.M."/>
            <person name="Perrotta A.R."/>
            <person name="Berdy B."/>
            <person name="Zhao S."/>
            <person name="Lieberman T.D."/>
            <person name="Swanson P.K."/>
            <person name="Smith M."/>
            <person name="Roesemann S."/>
            <person name="Alexander J.E."/>
            <person name="Rich S.A."/>
            <person name="Livny J."/>
            <person name="Vlamakis H."/>
            <person name="Clish C."/>
            <person name="Bullock K."/>
            <person name="Deik A."/>
            <person name="Scott J."/>
            <person name="Pierce K.A."/>
            <person name="Xavier R.J."/>
            <person name="Alm E.J."/>
        </authorList>
    </citation>
    <scope>NUCLEOTIDE SEQUENCE [LARGE SCALE GENOMIC DNA]</scope>
    <source>
        <strain evidence="2 6">BIOML-A15</strain>
        <strain evidence="1 5">BIOML-A160</strain>
    </source>
</reference>
<evidence type="ECO:0000313" key="4">
    <source>
        <dbReference type="Proteomes" id="UP000283329"/>
    </source>
</evidence>
<dbReference type="EMBL" id="QRJR01000007">
    <property type="protein sequence ID" value="RHH47316.1"/>
    <property type="molecule type" value="Genomic_DNA"/>
</dbReference>
<comment type="caution">
    <text evidence="3">The sequence shown here is derived from an EMBL/GenBank/DDBJ whole genome shotgun (WGS) entry which is preliminary data.</text>
</comment>
<gene>
    <name evidence="3" type="ORF">DW206_10205</name>
    <name evidence="2" type="ORF">F3B90_12075</name>
    <name evidence="1" type="ORF">F3F25_10920</name>
</gene>
<dbReference type="Proteomes" id="UP000365824">
    <property type="component" value="Unassembled WGS sequence"/>
</dbReference>
<dbReference type="EMBL" id="VWFP01000011">
    <property type="protein sequence ID" value="KAA4626627.1"/>
    <property type="molecule type" value="Genomic_DNA"/>
</dbReference>
<protein>
    <submittedName>
        <fullName evidence="3">Uncharacterized protein</fullName>
    </submittedName>
</protein>